<dbReference type="AlphaFoldDB" id="A0A2U1KDW7"/>
<dbReference type="SUPFAM" id="SSF54211">
    <property type="entry name" value="Ribosomal protein S5 domain 2-like"/>
    <property type="match status" value="1"/>
</dbReference>
<dbReference type="OrthoDB" id="10264038at2759"/>
<dbReference type="GO" id="GO:0016740">
    <property type="term" value="F:transferase activity"/>
    <property type="evidence" value="ECO:0007669"/>
    <property type="project" value="UniProtKB-KW"/>
</dbReference>
<organism evidence="1 2">
    <name type="scientific">Artemisia annua</name>
    <name type="common">Sweet wormwood</name>
    <dbReference type="NCBI Taxonomy" id="35608"/>
    <lineage>
        <taxon>Eukaryota</taxon>
        <taxon>Viridiplantae</taxon>
        <taxon>Streptophyta</taxon>
        <taxon>Embryophyta</taxon>
        <taxon>Tracheophyta</taxon>
        <taxon>Spermatophyta</taxon>
        <taxon>Magnoliopsida</taxon>
        <taxon>eudicotyledons</taxon>
        <taxon>Gunneridae</taxon>
        <taxon>Pentapetalae</taxon>
        <taxon>asterids</taxon>
        <taxon>campanulids</taxon>
        <taxon>Asterales</taxon>
        <taxon>Asteraceae</taxon>
        <taxon>Asteroideae</taxon>
        <taxon>Anthemideae</taxon>
        <taxon>Artemisiinae</taxon>
        <taxon>Artemisia</taxon>
    </lineage>
</organism>
<keyword evidence="2" id="KW-1185">Reference proteome</keyword>
<proteinExistence type="predicted"/>
<evidence type="ECO:0000313" key="1">
    <source>
        <dbReference type="EMBL" id="PWA34911.1"/>
    </source>
</evidence>
<protein>
    <submittedName>
        <fullName evidence="1">Polyribonucleotide nucleotidyltransferase, PNPase/RNase PH domain protein</fullName>
    </submittedName>
</protein>
<evidence type="ECO:0000313" key="2">
    <source>
        <dbReference type="Proteomes" id="UP000245207"/>
    </source>
</evidence>
<keyword evidence="1" id="KW-0808">Transferase</keyword>
<reference evidence="1 2" key="1">
    <citation type="journal article" date="2018" name="Mol. Plant">
        <title>The genome of Artemisia annua provides insight into the evolution of Asteraceae family and artemisinin biosynthesis.</title>
        <authorList>
            <person name="Shen Q."/>
            <person name="Zhang L."/>
            <person name="Liao Z."/>
            <person name="Wang S."/>
            <person name="Yan T."/>
            <person name="Shi P."/>
            <person name="Liu M."/>
            <person name="Fu X."/>
            <person name="Pan Q."/>
            <person name="Wang Y."/>
            <person name="Lv Z."/>
            <person name="Lu X."/>
            <person name="Zhang F."/>
            <person name="Jiang W."/>
            <person name="Ma Y."/>
            <person name="Chen M."/>
            <person name="Hao X."/>
            <person name="Li L."/>
            <person name="Tang Y."/>
            <person name="Lv G."/>
            <person name="Zhou Y."/>
            <person name="Sun X."/>
            <person name="Brodelius P.E."/>
            <person name="Rose J.K.C."/>
            <person name="Tang K."/>
        </authorList>
    </citation>
    <scope>NUCLEOTIDE SEQUENCE [LARGE SCALE GENOMIC DNA]</scope>
    <source>
        <strain evidence="2">cv. Huhao1</strain>
        <tissue evidence="1">Leaf</tissue>
    </source>
</reference>
<gene>
    <name evidence="1" type="ORF">CTI12_AA614610</name>
</gene>
<dbReference type="STRING" id="35608.A0A2U1KDW7"/>
<accession>A0A2U1KDW7</accession>
<name>A0A2U1KDW7_ARTAN</name>
<dbReference type="Gene3D" id="3.30.230.70">
    <property type="entry name" value="GHMP Kinase, N-terminal domain"/>
    <property type="match status" value="1"/>
</dbReference>
<dbReference type="EMBL" id="PKPP01021182">
    <property type="protein sequence ID" value="PWA34911.1"/>
    <property type="molecule type" value="Genomic_DNA"/>
</dbReference>
<dbReference type="Proteomes" id="UP000245207">
    <property type="component" value="Unassembled WGS sequence"/>
</dbReference>
<dbReference type="InterPro" id="IPR020568">
    <property type="entry name" value="Ribosomal_Su5_D2-typ_SF"/>
</dbReference>
<dbReference type="InterPro" id="IPR027408">
    <property type="entry name" value="PNPase/RNase_PH_dom_sf"/>
</dbReference>
<comment type="caution">
    <text evidence="1">The sequence shown here is derived from an EMBL/GenBank/DDBJ whole genome shotgun (WGS) entry which is preliminary data.</text>
</comment>
<sequence length="54" mass="5940">MADPSFEPGHSGDSAIELGRIVDRGLRESRAVDTKSLYVIAGKLVWLFESTFTL</sequence>